<dbReference type="EMBL" id="DF820457">
    <property type="protein sequence ID" value="GAK51321.1"/>
    <property type="molecule type" value="Genomic_DNA"/>
</dbReference>
<dbReference type="Pfam" id="PF25137">
    <property type="entry name" value="ADH_Fe_C"/>
    <property type="match status" value="1"/>
</dbReference>
<keyword evidence="3" id="KW-0520">NAD</keyword>
<comment type="similarity">
    <text evidence="1">Belongs to the iron-containing alcohol dehydrogenase family.</text>
</comment>
<evidence type="ECO:0000313" key="6">
    <source>
        <dbReference type="EMBL" id="GAK51321.1"/>
    </source>
</evidence>
<dbReference type="PROSITE" id="PS00913">
    <property type="entry name" value="ADH_IRON_1"/>
    <property type="match status" value="1"/>
</dbReference>
<organism evidence="6 7">
    <name type="scientific">Candidatus Moduliflexus flocculans</name>
    <dbReference type="NCBI Taxonomy" id="1499966"/>
    <lineage>
        <taxon>Bacteria</taxon>
        <taxon>Candidatus Moduliflexota</taxon>
        <taxon>Candidatus Moduliflexia</taxon>
        <taxon>Candidatus Moduliflexales</taxon>
        <taxon>Candidatus Moduliflexaceae</taxon>
    </lineage>
</organism>
<reference evidence="6 7" key="1">
    <citation type="journal article" date="2015" name="PeerJ">
        <title>First genomic representation of candidate bacterial phylum KSB3 points to enhanced environmental sensing as a trigger of wastewater bulking.</title>
        <authorList>
            <person name="Sekiguchi Y."/>
            <person name="Ohashi A."/>
            <person name="Parks D.H."/>
            <person name="Yamauchi T."/>
            <person name="Tyson G.W."/>
            <person name="Hugenholtz P."/>
        </authorList>
    </citation>
    <scope>NUCLEOTIDE SEQUENCE [LARGE SCALE GENOMIC DNA]</scope>
</reference>
<dbReference type="InterPro" id="IPR018211">
    <property type="entry name" value="ADH_Fe_CS"/>
</dbReference>
<dbReference type="PANTHER" id="PTHR11496">
    <property type="entry name" value="ALCOHOL DEHYDROGENASE"/>
    <property type="match status" value="1"/>
</dbReference>
<dbReference type="Gene3D" id="1.20.1090.10">
    <property type="entry name" value="Dehydroquinate synthase-like - alpha domain"/>
    <property type="match status" value="1"/>
</dbReference>
<dbReference type="GO" id="GO:0046872">
    <property type="term" value="F:metal ion binding"/>
    <property type="evidence" value="ECO:0007669"/>
    <property type="project" value="InterPro"/>
</dbReference>
<dbReference type="FunFam" id="3.40.50.1970:FF:000003">
    <property type="entry name" value="Alcohol dehydrogenase, iron-containing"/>
    <property type="match status" value="1"/>
</dbReference>
<dbReference type="SUPFAM" id="SSF56796">
    <property type="entry name" value="Dehydroquinate synthase-like"/>
    <property type="match status" value="1"/>
</dbReference>
<dbReference type="Gene3D" id="3.40.50.1970">
    <property type="match status" value="1"/>
</dbReference>
<dbReference type="InterPro" id="IPR001670">
    <property type="entry name" value="ADH_Fe/GldA"/>
</dbReference>
<evidence type="ECO:0000259" key="5">
    <source>
        <dbReference type="Pfam" id="PF25137"/>
    </source>
</evidence>
<evidence type="ECO:0000256" key="3">
    <source>
        <dbReference type="ARBA" id="ARBA00023027"/>
    </source>
</evidence>
<dbReference type="CDD" id="cd08183">
    <property type="entry name" value="Fe-ADH-like"/>
    <property type="match status" value="1"/>
</dbReference>
<dbReference type="PANTHER" id="PTHR11496:SF102">
    <property type="entry name" value="ALCOHOL DEHYDROGENASE 4"/>
    <property type="match status" value="1"/>
</dbReference>
<protein>
    <submittedName>
        <fullName evidence="6">Alcohol dehydrogenase</fullName>
    </submittedName>
</protein>
<dbReference type="GO" id="GO:0004022">
    <property type="term" value="F:alcohol dehydrogenase (NAD+) activity"/>
    <property type="evidence" value="ECO:0007669"/>
    <property type="project" value="TreeGrafter"/>
</dbReference>
<gene>
    <name evidence="6" type="ORF">U14_02564</name>
</gene>
<sequence>MSAFEFATATQIIFGAGALKQVGTLAASFGNRALIMTGHTPGRAAVLLKMLDAAHVAYRVATISEEPTVETVQRGLEIARNSQCDFVIGFGGGSAIDAGKAIAALLTNGGDPLDYLEVIGKGRTISTPSAPYLAIPTTAGPGTEVTRNAVLKSVEHKVKVSMRSPLMLPRLALIDPELTYTLPPSVTASTGLDALTQVIEPFVSNAPNPLTDAICREGMTRAARSLLQAYRRGDDSQAREDMAIASLCGGLALANARLGAVHGFAGPAGGMFPAPHGAVCARLLPVVMAANVRALQERAPENPALRRYDEVARILTGKPSATSRDGVAWIQELCQALAVPALSAHGMTAADIPTVAEKAAQASSMKGNPILLTMAEIQEILRQAL</sequence>
<dbReference type="HOGENOM" id="CLU_007207_0_0_0"/>
<keyword evidence="2" id="KW-0560">Oxidoreductase</keyword>
<dbReference type="AlphaFoldDB" id="A0A081BLQ5"/>
<evidence type="ECO:0000259" key="4">
    <source>
        <dbReference type="Pfam" id="PF00465"/>
    </source>
</evidence>
<accession>A0A081BLQ5</accession>
<name>A0A081BLQ5_9BACT</name>
<proteinExistence type="inferred from homology"/>
<dbReference type="STRING" id="1499966.U14_02564"/>
<keyword evidence="7" id="KW-1185">Reference proteome</keyword>
<dbReference type="Proteomes" id="UP000030700">
    <property type="component" value="Unassembled WGS sequence"/>
</dbReference>
<dbReference type="InterPro" id="IPR056798">
    <property type="entry name" value="ADH_Fe_C"/>
</dbReference>
<evidence type="ECO:0000256" key="1">
    <source>
        <dbReference type="ARBA" id="ARBA00007358"/>
    </source>
</evidence>
<dbReference type="InterPro" id="IPR039697">
    <property type="entry name" value="Alcohol_dehydrogenase_Fe"/>
</dbReference>
<evidence type="ECO:0000256" key="2">
    <source>
        <dbReference type="ARBA" id="ARBA00023002"/>
    </source>
</evidence>
<feature type="domain" description="Alcohol dehydrogenase iron-type/glycerol dehydrogenase GldA" evidence="4">
    <location>
        <begin position="10"/>
        <end position="176"/>
    </location>
</feature>
<evidence type="ECO:0000313" key="7">
    <source>
        <dbReference type="Proteomes" id="UP000030700"/>
    </source>
</evidence>
<feature type="domain" description="Fe-containing alcohol dehydrogenase-like C-terminal" evidence="5">
    <location>
        <begin position="187"/>
        <end position="384"/>
    </location>
</feature>
<dbReference type="Pfam" id="PF00465">
    <property type="entry name" value="Fe-ADH"/>
    <property type="match status" value="1"/>
</dbReference>